<evidence type="ECO:0000256" key="11">
    <source>
        <dbReference type="ARBA" id="ARBA00023034"/>
    </source>
</evidence>
<dbReference type="Pfam" id="PF00450">
    <property type="entry name" value="Peptidase_S10"/>
    <property type="match status" value="1"/>
</dbReference>
<dbReference type="EC" id="3.4.16.-" evidence="15"/>
<evidence type="ECO:0000256" key="15">
    <source>
        <dbReference type="RuleBase" id="RU361156"/>
    </source>
</evidence>
<dbReference type="GO" id="GO:0004185">
    <property type="term" value="F:serine-type carboxypeptidase activity"/>
    <property type="evidence" value="ECO:0007669"/>
    <property type="project" value="UniProtKB-UniRule"/>
</dbReference>
<evidence type="ECO:0000256" key="5">
    <source>
        <dbReference type="ARBA" id="ARBA00022670"/>
    </source>
</evidence>
<feature type="transmembrane region" description="Helical" evidence="17">
    <location>
        <begin position="529"/>
        <end position="546"/>
    </location>
</feature>
<evidence type="ECO:0000256" key="8">
    <source>
        <dbReference type="ARBA" id="ARBA00022729"/>
    </source>
</evidence>
<comment type="catalytic activity">
    <reaction evidence="1">
        <text>Preferential release of a C-terminal arginine or lysine residue.</text>
        <dbReference type="EC" id="3.4.16.6"/>
    </reaction>
</comment>
<dbReference type="SUPFAM" id="SSF53474">
    <property type="entry name" value="alpha/beta-Hydrolases"/>
    <property type="match status" value="1"/>
</dbReference>
<keyword evidence="10 17" id="KW-1133">Transmembrane helix</keyword>
<evidence type="ECO:0000313" key="19">
    <source>
        <dbReference type="Proteomes" id="UP001285354"/>
    </source>
</evidence>
<dbReference type="GO" id="GO:0006508">
    <property type="term" value="P:proteolysis"/>
    <property type="evidence" value="ECO:0007669"/>
    <property type="project" value="UniProtKB-KW"/>
</dbReference>
<dbReference type="Proteomes" id="UP001285354">
    <property type="component" value="Unassembled WGS sequence"/>
</dbReference>
<keyword evidence="13" id="KW-0325">Glycoprotein</keyword>
<keyword evidence="11" id="KW-0333">Golgi apparatus</keyword>
<keyword evidence="6 17" id="KW-0812">Transmembrane</keyword>
<feature type="region of interest" description="Disordered" evidence="16">
    <location>
        <begin position="593"/>
        <end position="643"/>
    </location>
</feature>
<comment type="similarity">
    <text evidence="3 15">Belongs to the peptidase S10 family.</text>
</comment>
<evidence type="ECO:0000256" key="13">
    <source>
        <dbReference type="ARBA" id="ARBA00023180"/>
    </source>
</evidence>
<evidence type="ECO:0000256" key="14">
    <source>
        <dbReference type="ARBA" id="ARBA00037042"/>
    </source>
</evidence>
<evidence type="ECO:0000256" key="12">
    <source>
        <dbReference type="ARBA" id="ARBA00023136"/>
    </source>
</evidence>
<dbReference type="PROSITE" id="PS00131">
    <property type="entry name" value="CARBOXYPEPT_SER_SER"/>
    <property type="match status" value="1"/>
</dbReference>
<keyword evidence="5 15" id="KW-0645">Protease</keyword>
<reference evidence="18" key="1">
    <citation type="submission" date="2023-06" db="EMBL/GenBank/DDBJ databases">
        <title>Draft genome of Marssonina rosae.</title>
        <authorList>
            <person name="Cheng Q."/>
        </authorList>
    </citation>
    <scope>NUCLEOTIDE SEQUENCE</scope>
    <source>
        <strain evidence="18">R4</strain>
    </source>
</reference>
<keyword evidence="4 15" id="KW-0121">Carboxypeptidase</keyword>
<dbReference type="InterPro" id="IPR029058">
    <property type="entry name" value="AB_hydrolase_fold"/>
</dbReference>
<evidence type="ECO:0000256" key="16">
    <source>
        <dbReference type="SAM" id="MobiDB-lite"/>
    </source>
</evidence>
<feature type="compositionally biased region" description="Basic and acidic residues" evidence="16">
    <location>
        <begin position="602"/>
        <end position="618"/>
    </location>
</feature>
<evidence type="ECO:0000256" key="9">
    <source>
        <dbReference type="ARBA" id="ARBA00022801"/>
    </source>
</evidence>
<keyword evidence="8 15" id="KW-0732">Signal</keyword>
<dbReference type="GO" id="GO:0005802">
    <property type="term" value="C:trans-Golgi network"/>
    <property type="evidence" value="ECO:0007669"/>
    <property type="project" value="TreeGrafter"/>
</dbReference>
<organism evidence="18 19">
    <name type="scientific">Diplocarpon rosae</name>
    <dbReference type="NCBI Taxonomy" id="946125"/>
    <lineage>
        <taxon>Eukaryota</taxon>
        <taxon>Fungi</taxon>
        <taxon>Dikarya</taxon>
        <taxon>Ascomycota</taxon>
        <taxon>Pezizomycotina</taxon>
        <taxon>Leotiomycetes</taxon>
        <taxon>Helotiales</taxon>
        <taxon>Drepanopezizaceae</taxon>
        <taxon>Diplocarpon</taxon>
    </lineage>
</organism>
<dbReference type="GO" id="GO:0006915">
    <property type="term" value="P:apoptotic process"/>
    <property type="evidence" value="ECO:0007669"/>
    <property type="project" value="UniProtKB-KW"/>
</dbReference>
<dbReference type="PRINTS" id="PR00724">
    <property type="entry name" value="CRBOXYPTASEC"/>
</dbReference>
<dbReference type="AlphaFoldDB" id="A0AAD9SY47"/>
<evidence type="ECO:0000256" key="1">
    <source>
        <dbReference type="ARBA" id="ARBA00001003"/>
    </source>
</evidence>
<evidence type="ECO:0000256" key="6">
    <source>
        <dbReference type="ARBA" id="ARBA00022692"/>
    </source>
</evidence>
<keyword evidence="19" id="KW-1185">Reference proteome</keyword>
<keyword evidence="9 15" id="KW-0378">Hydrolase</keyword>
<dbReference type="InterPro" id="IPR018202">
    <property type="entry name" value="Ser_caboxypep_ser_AS"/>
</dbReference>
<evidence type="ECO:0000256" key="7">
    <source>
        <dbReference type="ARBA" id="ARBA00022703"/>
    </source>
</evidence>
<evidence type="ECO:0000256" key="4">
    <source>
        <dbReference type="ARBA" id="ARBA00022645"/>
    </source>
</evidence>
<keyword evidence="12 17" id="KW-0472">Membrane</keyword>
<proteinExistence type="inferred from homology"/>
<dbReference type="Gene3D" id="3.40.50.1820">
    <property type="entry name" value="alpha/beta hydrolase"/>
    <property type="match status" value="1"/>
</dbReference>
<evidence type="ECO:0000256" key="10">
    <source>
        <dbReference type="ARBA" id="ARBA00022989"/>
    </source>
</evidence>
<comment type="caution">
    <text evidence="18">The sequence shown here is derived from an EMBL/GenBank/DDBJ whole genome shotgun (WGS) entry which is preliminary data.</text>
</comment>
<evidence type="ECO:0000313" key="18">
    <source>
        <dbReference type="EMBL" id="KAK2625259.1"/>
    </source>
</evidence>
<gene>
    <name evidence="18" type="ORF">QTJ16_005628</name>
</gene>
<dbReference type="FunFam" id="3.40.50.1820:FF:000121">
    <property type="entry name" value="Carboxypeptidase D"/>
    <property type="match status" value="1"/>
</dbReference>
<evidence type="ECO:0000256" key="3">
    <source>
        <dbReference type="ARBA" id="ARBA00009431"/>
    </source>
</evidence>
<sequence length="643" mass="71444">MMRISTRERLRGVMGQMLSICGLLSMALLPSAVRADKTAADYFVHSLPGAPEPLLKMHAGHIEITPEHNGNLFFWLYQNRHIANKQRLIIWLNGGPGCSSEDGALMEIGPYRVKDGKNGPKLEYNPGSWDEFANVMFVDNPVGTGYSFVDTDSYVHELPDMANQFVQFLEKWFALFPQFEHDDIYLAGESYAGQHIPYISRAILDRNKAGAKHQWNLKGMMIGNGWIAPKEQYKSYLSFAYERGLVERDSDIGKRLDSQEAVCMKALNEAGASDKVDIGVCEQILQDILHETTITKSDGKTECFNMYDIKLKDTYPSCGMNWPPDLEEVTPYLRREDVTSALHIDPGKRTGWTECSGGVGSAFKAVASKPSVQLMPELLKEIPAVLFSGADDLICNHIGTEEMISNMEWNGGKGFELSPGTWAPRRDWTFEGENAGFWQEARNLSYVLFYNSSHMVPFDYARRTRDMLDRFMGVDISSIGGEPTDSRIDGEKGLETSVGGHPNSTTAVAAEEERVEAAKWAAYYKSGEIVLVIVAIAAAAWGYYVWKDRRQRTGYKGIFGAEPMALGGVGDGARGGMGLEGFRSKRASRDVEAADFDESELDELHVRTPTEDVDRERYSVGSASDDEDVKLGNGHSTGKGKSR</sequence>
<dbReference type="EMBL" id="JAUBYV010000008">
    <property type="protein sequence ID" value="KAK2625259.1"/>
    <property type="molecule type" value="Genomic_DNA"/>
</dbReference>
<protein>
    <recommendedName>
        <fullName evidence="15">Carboxypeptidase</fullName>
        <ecNumber evidence="15">3.4.16.-</ecNumber>
    </recommendedName>
</protein>
<evidence type="ECO:0000256" key="17">
    <source>
        <dbReference type="SAM" id="Phobius"/>
    </source>
</evidence>
<feature type="chain" id="PRO_5041778131" description="Carboxypeptidase" evidence="15">
    <location>
        <begin position="36"/>
        <end position="643"/>
    </location>
</feature>
<name>A0AAD9SY47_9HELO</name>
<accession>A0AAD9SY47</accession>
<dbReference type="PANTHER" id="PTHR11802:SF190">
    <property type="entry name" value="PHEROMONE-PROCESSING CARBOXYPEPTIDASE KEX1"/>
    <property type="match status" value="1"/>
</dbReference>
<feature type="signal peptide" evidence="15">
    <location>
        <begin position="1"/>
        <end position="35"/>
    </location>
</feature>
<comment type="subcellular location">
    <subcellularLocation>
        <location evidence="2">Golgi apparatus</location>
        <location evidence="2">trans-Golgi network membrane</location>
        <topology evidence="2">Single-pass type I membrane protein</topology>
    </subcellularLocation>
</comment>
<dbReference type="InterPro" id="IPR001563">
    <property type="entry name" value="Peptidase_S10"/>
</dbReference>
<dbReference type="PANTHER" id="PTHR11802">
    <property type="entry name" value="SERINE PROTEASE FAMILY S10 SERINE CARBOXYPEPTIDASE"/>
    <property type="match status" value="1"/>
</dbReference>
<evidence type="ECO:0000256" key="2">
    <source>
        <dbReference type="ARBA" id="ARBA00004393"/>
    </source>
</evidence>
<comment type="function">
    <text evidence="14">Protease with a carboxypeptidase B-like function involved in the C-terminal processing of the lysine and arginine residues from protein precursors. Promotes cell fusion and is involved in the programmed cell death.</text>
</comment>
<keyword evidence="7" id="KW-0053">Apoptosis</keyword>